<dbReference type="SUPFAM" id="SSF159888">
    <property type="entry name" value="YdhG-like"/>
    <property type="match status" value="1"/>
</dbReference>
<dbReference type="OrthoDB" id="328972at2"/>
<evidence type="ECO:0000313" key="2">
    <source>
        <dbReference type="EMBL" id="GET31552.1"/>
    </source>
</evidence>
<evidence type="ECO:0000313" key="3">
    <source>
        <dbReference type="Proteomes" id="UP000391834"/>
    </source>
</evidence>
<dbReference type="EMBL" id="BLAX01000001">
    <property type="protein sequence ID" value="GET31552.1"/>
    <property type="molecule type" value="Genomic_DNA"/>
</dbReference>
<evidence type="ECO:0000259" key="1">
    <source>
        <dbReference type="Pfam" id="PF08818"/>
    </source>
</evidence>
<dbReference type="RefSeq" id="WP_081782537.1">
    <property type="nucleotide sequence ID" value="NZ_BLAX01000001.1"/>
</dbReference>
<feature type="domain" description="YdhG-like" evidence="1">
    <location>
        <begin position="25"/>
        <end position="130"/>
    </location>
</feature>
<protein>
    <recommendedName>
        <fullName evidence="1">YdhG-like domain-containing protein</fullName>
    </recommendedName>
</protein>
<dbReference type="AlphaFoldDB" id="A0A5M4AUE2"/>
<keyword evidence="3" id="KW-1185">Reference proteome</keyword>
<dbReference type="Pfam" id="PF08818">
    <property type="entry name" value="DUF1801"/>
    <property type="match status" value="1"/>
</dbReference>
<comment type="caution">
    <text evidence="2">The sequence shown here is derived from an EMBL/GenBank/DDBJ whole genome shotgun (WGS) entry which is preliminary data.</text>
</comment>
<name>A0A5M4AUE2_9BACT</name>
<proteinExistence type="predicted"/>
<reference evidence="2 3" key="1">
    <citation type="submission" date="2019-10" db="EMBL/GenBank/DDBJ databases">
        <title>Prolixibacter strains distinguished by the presence of nitrate reductase genes were adept at nitrate-dependent anaerobic corrosion of metallic iron and carbon steel.</title>
        <authorList>
            <person name="Iino T."/>
            <person name="Shono N."/>
            <person name="Ito K."/>
            <person name="Nakamura R."/>
            <person name="Sueoka K."/>
            <person name="Harayama S."/>
            <person name="Ohkuma M."/>
        </authorList>
    </citation>
    <scope>NUCLEOTIDE SEQUENCE [LARGE SCALE GENOMIC DNA]</scope>
    <source>
        <strain evidence="2 3">JCM 13498</strain>
    </source>
</reference>
<dbReference type="Proteomes" id="UP000391834">
    <property type="component" value="Unassembled WGS sequence"/>
</dbReference>
<gene>
    <name evidence="2" type="ORF">PbJCM13498_04150</name>
</gene>
<dbReference type="InterPro" id="IPR014922">
    <property type="entry name" value="YdhG-like"/>
</dbReference>
<organism evidence="2 3">
    <name type="scientific">Prolixibacter bellariivorans</name>
    <dbReference type="NCBI Taxonomy" id="314319"/>
    <lineage>
        <taxon>Bacteria</taxon>
        <taxon>Pseudomonadati</taxon>
        <taxon>Bacteroidota</taxon>
        <taxon>Bacteroidia</taxon>
        <taxon>Marinilabiliales</taxon>
        <taxon>Prolixibacteraceae</taxon>
        <taxon>Prolixibacter</taxon>
    </lineage>
</organism>
<sequence length="143" mass="16717">MVKELHIHTHPEVEQIFNNYPEGVRDKMLYLRELVIETAKETDEITEVEETLKWGEPSYITKHGSTLRMDWKPKTPNQYAMYFQCTSRLVPTFKLMFKDIFDFDGKRAIVFSVDDEVPAEALKLCIKAALTYHKVKHLPTLGI</sequence>
<accession>A0A5M4AUE2</accession>